<dbReference type="InterPro" id="IPR032861">
    <property type="entry name" value="TAXi_N"/>
</dbReference>
<evidence type="ECO:0000256" key="1">
    <source>
        <dbReference type="ARBA" id="ARBA00007447"/>
    </source>
</evidence>
<proteinExistence type="inferred from homology"/>
<evidence type="ECO:0000313" key="7">
    <source>
        <dbReference type="Proteomes" id="UP000479710"/>
    </source>
</evidence>
<keyword evidence="2" id="KW-0645">Protease</keyword>
<comment type="caution">
    <text evidence="6">The sequence shown here is derived from an EMBL/GenBank/DDBJ whole genome shotgun (WGS) entry which is preliminary data.</text>
</comment>
<evidence type="ECO:0000256" key="4">
    <source>
        <dbReference type="SAM" id="MobiDB-lite"/>
    </source>
</evidence>
<evidence type="ECO:0000259" key="5">
    <source>
        <dbReference type="Pfam" id="PF14543"/>
    </source>
</evidence>
<feature type="region of interest" description="Disordered" evidence="4">
    <location>
        <begin position="35"/>
        <end position="92"/>
    </location>
</feature>
<dbReference type="InterPro" id="IPR051708">
    <property type="entry name" value="Plant_Aspart_Prot_A1"/>
</dbReference>
<keyword evidence="3" id="KW-0378">Hydrolase</keyword>
<dbReference type="Pfam" id="PF14543">
    <property type="entry name" value="TAXi_N"/>
    <property type="match status" value="1"/>
</dbReference>
<dbReference type="AlphaFoldDB" id="A0A6G1D065"/>
<evidence type="ECO:0000256" key="3">
    <source>
        <dbReference type="ARBA" id="ARBA00022801"/>
    </source>
</evidence>
<dbReference type="PANTHER" id="PTHR47967">
    <property type="entry name" value="OS07G0603500 PROTEIN-RELATED"/>
    <property type="match status" value="1"/>
</dbReference>
<reference evidence="6 7" key="1">
    <citation type="submission" date="2019-11" db="EMBL/GenBank/DDBJ databases">
        <title>Whole genome sequence of Oryza granulata.</title>
        <authorList>
            <person name="Li W."/>
        </authorList>
    </citation>
    <scope>NUCLEOTIDE SEQUENCE [LARGE SCALE GENOMIC DNA]</scope>
    <source>
        <strain evidence="7">cv. Menghai</strain>
        <tissue evidence="6">Leaf</tissue>
    </source>
</reference>
<dbReference type="PANTHER" id="PTHR47967:SF128">
    <property type="entry name" value="ASPARTIC PROTEINASE CDR1-LIKE"/>
    <property type="match status" value="1"/>
</dbReference>
<dbReference type="GO" id="GO:0005576">
    <property type="term" value="C:extracellular region"/>
    <property type="evidence" value="ECO:0007669"/>
    <property type="project" value="TreeGrafter"/>
</dbReference>
<dbReference type="GO" id="GO:0008233">
    <property type="term" value="F:peptidase activity"/>
    <property type="evidence" value="ECO:0007669"/>
    <property type="project" value="UniProtKB-KW"/>
</dbReference>
<protein>
    <recommendedName>
        <fullName evidence="5">Xylanase inhibitor N-terminal domain-containing protein</fullName>
    </recommendedName>
</protein>
<dbReference type="Gene3D" id="2.40.70.10">
    <property type="entry name" value="Acid Proteases"/>
    <property type="match status" value="1"/>
</dbReference>
<feature type="compositionally biased region" description="Low complexity" evidence="4">
    <location>
        <begin position="58"/>
        <end position="76"/>
    </location>
</feature>
<dbReference type="Proteomes" id="UP000479710">
    <property type="component" value="Unassembled WGS sequence"/>
</dbReference>
<accession>A0A6G1D065</accession>
<dbReference type="OrthoDB" id="2747330at2759"/>
<comment type="similarity">
    <text evidence="1">Belongs to the peptidase A1 family.</text>
</comment>
<dbReference type="InterPro" id="IPR021109">
    <property type="entry name" value="Peptidase_aspartic_dom_sf"/>
</dbReference>
<keyword evidence="7" id="KW-1185">Reference proteome</keyword>
<dbReference type="EMBL" id="SPHZ02000007">
    <property type="protein sequence ID" value="KAF0905760.1"/>
    <property type="molecule type" value="Genomic_DNA"/>
</dbReference>
<sequence length="202" mass="21534">MVRSRRRWGAVWIAVAGRTPYAAGDALCQPGAAALRPPLLRGRHPRRGPHRPPRQQERPLLPAPVVVSPPRSPQASTRARPSPGCSARAARRGVRPARVRHLTYAAVQCGELPTAKNPPACSGSNVYIYQASYGDSSYSVGKDTVSFGSGSFPDLYYGCGQDNEGLIGLAKHKLSLLYQLAPSLGYAFSYYCLPTSSAAAAG</sequence>
<evidence type="ECO:0000313" key="6">
    <source>
        <dbReference type="EMBL" id="KAF0905760.1"/>
    </source>
</evidence>
<gene>
    <name evidence="6" type="ORF">E2562_008817</name>
</gene>
<name>A0A6G1D065_9ORYZ</name>
<dbReference type="GO" id="GO:0006508">
    <property type="term" value="P:proteolysis"/>
    <property type="evidence" value="ECO:0007669"/>
    <property type="project" value="UniProtKB-KW"/>
</dbReference>
<evidence type="ECO:0000256" key="2">
    <source>
        <dbReference type="ARBA" id="ARBA00022670"/>
    </source>
</evidence>
<feature type="domain" description="Xylanase inhibitor N-terminal" evidence="5">
    <location>
        <begin position="102"/>
        <end position="198"/>
    </location>
</feature>
<dbReference type="SUPFAM" id="SSF50630">
    <property type="entry name" value="Acid proteases"/>
    <property type="match status" value="1"/>
</dbReference>
<feature type="compositionally biased region" description="Basic residues" evidence="4">
    <location>
        <begin position="41"/>
        <end position="53"/>
    </location>
</feature>
<organism evidence="6 7">
    <name type="scientific">Oryza meyeriana var. granulata</name>
    <dbReference type="NCBI Taxonomy" id="110450"/>
    <lineage>
        <taxon>Eukaryota</taxon>
        <taxon>Viridiplantae</taxon>
        <taxon>Streptophyta</taxon>
        <taxon>Embryophyta</taxon>
        <taxon>Tracheophyta</taxon>
        <taxon>Spermatophyta</taxon>
        <taxon>Magnoliopsida</taxon>
        <taxon>Liliopsida</taxon>
        <taxon>Poales</taxon>
        <taxon>Poaceae</taxon>
        <taxon>BOP clade</taxon>
        <taxon>Oryzoideae</taxon>
        <taxon>Oryzeae</taxon>
        <taxon>Oryzinae</taxon>
        <taxon>Oryza</taxon>
        <taxon>Oryza meyeriana</taxon>
    </lineage>
</organism>